<protein>
    <submittedName>
        <fullName evidence="3">DUF397 domain-containing protein</fullName>
    </submittedName>
</protein>
<dbReference type="Proteomes" id="UP000262882">
    <property type="component" value="Unassembled WGS sequence"/>
</dbReference>
<evidence type="ECO:0000259" key="2">
    <source>
        <dbReference type="Pfam" id="PF04149"/>
    </source>
</evidence>
<organism evidence="3 4">
    <name type="scientific">Actinomadura spongiicola</name>
    <dbReference type="NCBI Taxonomy" id="2303421"/>
    <lineage>
        <taxon>Bacteria</taxon>
        <taxon>Bacillati</taxon>
        <taxon>Actinomycetota</taxon>
        <taxon>Actinomycetes</taxon>
        <taxon>Streptosporangiales</taxon>
        <taxon>Thermomonosporaceae</taxon>
        <taxon>Actinomadura</taxon>
    </lineage>
</organism>
<sequence length="70" mass="7295">MGASSVSSEWRKSSKSGTGGGTAGDCVELASLNDKIGIRDSKNPHEGHLMVGRVALRDLVNEIKAGDLDL</sequence>
<name>A0A372GND0_9ACTN</name>
<feature type="region of interest" description="Disordered" evidence="1">
    <location>
        <begin position="1"/>
        <end position="25"/>
    </location>
</feature>
<evidence type="ECO:0000313" key="4">
    <source>
        <dbReference type="Proteomes" id="UP000262882"/>
    </source>
</evidence>
<evidence type="ECO:0000313" key="3">
    <source>
        <dbReference type="EMBL" id="RFS86886.1"/>
    </source>
</evidence>
<gene>
    <name evidence="3" type="ORF">D0T12_01010</name>
</gene>
<evidence type="ECO:0000256" key="1">
    <source>
        <dbReference type="SAM" id="MobiDB-lite"/>
    </source>
</evidence>
<proteinExistence type="predicted"/>
<dbReference type="AlphaFoldDB" id="A0A372GND0"/>
<dbReference type="OrthoDB" id="3481959at2"/>
<feature type="domain" description="DUF397" evidence="2">
    <location>
        <begin position="9"/>
        <end position="64"/>
    </location>
</feature>
<dbReference type="EMBL" id="QVNQ01000001">
    <property type="protein sequence ID" value="RFS86886.1"/>
    <property type="molecule type" value="Genomic_DNA"/>
</dbReference>
<dbReference type="Pfam" id="PF04149">
    <property type="entry name" value="DUF397"/>
    <property type="match status" value="1"/>
</dbReference>
<reference evidence="3 4" key="1">
    <citation type="submission" date="2018-08" db="EMBL/GenBank/DDBJ databases">
        <title>Actinomadura spongicola sp. nov., isolated from marine sponge Leucetta chagosensis.</title>
        <authorList>
            <person name="Li L."/>
            <person name="Lin H.W."/>
        </authorList>
    </citation>
    <scope>NUCLEOTIDE SEQUENCE [LARGE SCALE GENOMIC DNA]</scope>
    <source>
        <strain evidence="3 4">LHW52907</strain>
    </source>
</reference>
<accession>A0A372GND0</accession>
<comment type="caution">
    <text evidence="3">The sequence shown here is derived from an EMBL/GenBank/DDBJ whole genome shotgun (WGS) entry which is preliminary data.</text>
</comment>
<keyword evidence="4" id="KW-1185">Reference proteome</keyword>
<dbReference type="InterPro" id="IPR007278">
    <property type="entry name" value="DUF397"/>
</dbReference>